<dbReference type="AlphaFoldDB" id="A0A9P6XV19"/>
<comment type="caution">
    <text evidence="2">The sequence shown here is derived from an EMBL/GenBank/DDBJ whole genome shotgun (WGS) entry which is preliminary data.</text>
</comment>
<evidence type="ECO:0000259" key="1">
    <source>
        <dbReference type="Pfam" id="PF13966"/>
    </source>
</evidence>
<proteinExistence type="predicted"/>
<gene>
    <name evidence="2" type="ORF">G6F51_012739</name>
</gene>
<feature type="domain" description="Reverse transcriptase zinc-binding" evidence="1">
    <location>
        <begin position="171"/>
        <end position="240"/>
    </location>
</feature>
<dbReference type="Proteomes" id="UP000717996">
    <property type="component" value="Unassembled WGS sequence"/>
</dbReference>
<evidence type="ECO:0000313" key="2">
    <source>
        <dbReference type="EMBL" id="KAG1533201.1"/>
    </source>
</evidence>
<evidence type="ECO:0000313" key="3">
    <source>
        <dbReference type="Proteomes" id="UP000717996"/>
    </source>
</evidence>
<reference evidence="2" key="1">
    <citation type="journal article" date="2020" name="Microb. Genom.">
        <title>Genetic diversity of clinical and environmental Mucorales isolates obtained from an investigation of mucormycosis cases among solid organ transplant recipients.</title>
        <authorList>
            <person name="Nguyen M.H."/>
            <person name="Kaul D."/>
            <person name="Muto C."/>
            <person name="Cheng S.J."/>
            <person name="Richter R.A."/>
            <person name="Bruno V.M."/>
            <person name="Liu G."/>
            <person name="Beyhan S."/>
            <person name="Sundermann A.J."/>
            <person name="Mounaud S."/>
            <person name="Pasculle A.W."/>
            <person name="Nierman W.C."/>
            <person name="Driscoll E."/>
            <person name="Cumbie R."/>
            <person name="Clancy C.J."/>
            <person name="Dupont C.L."/>
        </authorList>
    </citation>
    <scope>NUCLEOTIDE SEQUENCE</scope>
    <source>
        <strain evidence="2">GL16</strain>
    </source>
</reference>
<sequence>MFTTRSLFSTFDQLDYELDWTAFTHSMVEELLIVRICPDPVHVTSGPRSTHWEGLLVKDFYYFDIHSGSLRRIPVTPRSRFRNRQLLFSNILHQGVQLTEFFQQFARPNPSPPDDPIFQGIYLLPPLQFDRFVPTHTADGTRFANLSTKWFRSTKLPPLESLPLDYPRAPFSAWRFFWQKALPHKAHTVLWRFYHHKLTCRERLHRLIPDKFTDPLCIHCGGNDNDEHFLWQCPAKRMIWTTIASRFLQDPDSLRYDHLTLAGSTSLSLKEGLRIDNLSVIACTVLSLWQLHWKHVFDDAPFWPDQVAARATLLIRRIHAENRHAQERRTR</sequence>
<dbReference type="Pfam" id="PF13966">
    <property type="entry name" value="zf-RVT"/>
    <property type="match status" value="1"/>
</dbReference>
<name>A0A9P6XV19_RHIOR</name>
<organism evidence="2 3">
    <name type="scientific">Rhizopus oryzae</name>
    <name type="common">Mucormycosis agent</name>
    <name type="synonym">Rhizopus arrhizus var. delemar</name>
    <dbReference type="NCBI Taxonomy" id="64495"/>
    <lineage>
        <taxon>Eukaryota</taxon>
        <taxon>Fungi</taxon>
        <taxon>Fungi incertae sedis</taxon>
        <taxon>Mucoromycota</taxon>
        <taxon>Mucoromycotina</taxon>
        <taxon>Mucoromycetes</taxon>
        <taxon>Mucorales</taxon>
        <taxon>Mucorineae</taxon>
        <taxon>Rhizopodaceae</taxon>
        <taxon>Rhizopus</taxon>
    </lineage>
</organism>
<dbReference type="EMBL" id="JAANIT010004021">
    <property type="protein sequence ID" value="KAG1533201.1"/>
    <property type="molecule type" value="Genomic_DNA"/>
</dbReference>
<accession>A0A9P6XV19</accession>
<dbReference type="InterPro" id="IPR026960">
    <property type="entry name" value="RVT-Znf"/>
</dbReference>
<protein>
    <recommendedName>
        <fullName evidence="1">Reverse transcriptase zinc-binding domain-containing protein</fullName>
    </recommendedName>
</protein>